<organism evidence="6 7">
    <name type="scientific">Berkelbacteria bacterium GW2011_GWA1_36_9</name>
    <dbReference type="NCBI Taxonomy" id="1618331"/>
    <lineage>
        <taxon>Bacteria</taxon>
        <taxon>Candidatus Berkelbacteria</taxon>
    </lineage>
</organism>
<feature type="domain" description="Radical SAM core" evidence="5">
    <location>
        <begin position="19"/>
        <end position="225"/>
    </location>
</feature>
<evidence type="ECO:0000256" key="2">
    <source>
        <dbReference type="ARBA" id="ARBA00022723"/>
    </source>
</evidence>
<evidence type="ECO:0000256" key="3">
    <source>
        <dbReference type="ARBA" id="ARBA00023004"/>
    </source>
</evidence>
<dbReference type="GO" id="GO:0003824">
    <property type="term" value="F:catalytic activity"/>
    <property type="evidence" value="ECO:0007669"/>
    <property type="project" value="InterPro"/>
</dbReference>
<evidence type="ECO:0000256" key="4">
    <source>
        <dbReference type="ARBA" id="ARBA00023014"/>
    </source>
</evidence>
<dbReference type="InterPro" id="IPR058240">
    <property type="entry name" value="rSAM_sf"/>
</dbReference>
<dbReference type="SFLD" id="SFLDS00029">
    <property type="entry name" value="Radical_SAM"/>
    <property type="match status" value="1"/>
</dbReference>
<evidence type="ECO:0000313" key="6">
    <source>
        <dbReference type="EMBL" id="KKQ18462.1"/>
    </source>
</evidence>
<dbReference type="CDD" id="cd01335">
    <property type="entry name" value="Radical_SAM"/>
    <property type="match status" value="1"/>
</dbReference>
<evidence type="ECO:0000256" key="1">
    <source>
        <dbReference type="ARBA" id="ARBA00022691"/>
    </source>
</evidence>
<keyword evidence="1" id="KW-0949">S-adenosyl-L-methionine</keyword>
<reference evidence="6 7" key="1">
    <citation type="journal article" date="2015" name="Nature">
        <title>rRNA introns, odd ribosomes, and small enigmatic genomes across a large radiation of phyla.</title>
        <authorList>
            <person name="Brown C.T."/>
            <person name="Hug L.A."/>
            <person name="Thomas B.C."/>
            <person name="Sharon I."/>
            <person name="Castelle C.J."/>
            <person name="Singh A."/>
            <person name="Wilkins M.J."/>
            <person name="Williams K.H."/>
            <person name="Banfield J.F."/>
        </authorList>
    </citation>
    <scope>NUCLEOTIDE SEQUENCE [LARGE SCALE GENOMIC DNA]</scope>
</reference>
<dbReference type="SMART" id="SM00729">
    <property type="entry name" value="Elp3"/>
    <property type="match status" value="1"/>
</dbReference>
<dbReference type="InterPro" id="IPR007197">
    <property type="entry name" value="rSAM"/>
</dbReference>
<gene>
    <name evidence="6" type="ORF">US31_C0004G0024</name>
</gene>
<proteinExistence type="predicted"/>
<dbReference type="GO" id="GO:0051536">
    <property type="term" value="F:iron-sulfur cluster binding"/>
    <property type="evidence" value="ECO:0007669"/>
    <property type="project" value="UniProtKB-KW"/>
</dbReference>
<keyword evidence="4" id="KW-0411">Iron-sulfur</keyword>
<dbReference type="Proteomes" id="UP000034508">
    <property type="component" value="Unassembled WGS sequence"/>
</dbReference>
<evidence type="ECO:0000313" key="7">
    <source>
        <dbReference type="Proteomes" id="UP000034508"/>
    </source>
</evidence>
<dbReference type="PANTHER" id="PTHR11228:SF7">
    <property type="entry name" value="PQQA PEPTIDE CYCLASE"/>
    <property type="match status" value="1"/>
</dbReference>
<keyword evidence="2" id="KW-0479">Metal-binding</keyword>
<dbReference type="InterPro" id="IPR050377">
    <property type="entry name" value="Radical_SAM_PqqE_MftC-like"/>
</dbReference>
<comment type="caution">
    <text evidence="6">The sequence shown here is derived from an EMBL/GenBank/DDBJ whole genome shotgun (WGS) entry which is preliminary data.</text>
</comment>
<protein>
    <submittedName>
        <fullName evidence="6">Heme biosynthesis protein</fullName>
    </submittedName>
</protein>
<dbReference type="Pfam" id="PF04055">
    <property type="entry name" value="Radical_SAM"/>
    <property type="match status" value="1"/>
</dbReference>
<dbReference type="InterPro" id="IPR013785">
    <property type="entry name" value="Aldolase_TIM"/>
</dbReference>
<dbReference type="GO" id="GO:0046872">
    <property type="term" value="F:metal ion binding"/>
    <property type="evidence" value="ECO:0007669"/>
    <property type="project" value="UniProtKB-KW"/>
</dbReference>
<dbReference type="SFLD" id="SFLDG01067">
    <property type="entry name" value="SPASM/twitch_domain_containing"/>
    <property type="match status" value="1"/>
</dbReference>
<dbReference type="SUPFAM" id="SSF102114">
    <property type="entry name" value="Radical SAM enzymes"/>
    <property type="match status" value="1"/>
</dbReference>
<keyword evidence="3" id="KW-0408">Iron</keyword>
<dbReference type="PROSITE" id="PS51918">
    <property type="entry name" value="RADICAL_SAM"/>
    <property type="match status" value="1"/>
</dbReference>
<dbReference type="AlphaFoldDB" id="A0A0G0FKV7"/>
<accession>A0A0G0FKV7</accession>
<dbReference type="SFLD" id="SFLDG01386">
    <property type="entry name" value="main_SPASM_domain-containing"/>
    <property type="match status" value="1"/>
</dbReference>
<evidence type="ECO:0000259" key="5">
    <source>
        <dbReference type="PROSITE" id="PS51918"/>
    </source>
</evidence>
<dbReference type="InterPro" id="IPR006638">
    <property type="entry name" value="Elp3/MiaA/NifB-like_rSAM"/>
</dbReference>
<dbReference type="PANTHER" id="PTHR11228">
    <property type="entry name" value="RADICAL SAM DOMAIN PROTEIN"/>
    <property type="match status" value="1"/>
</dbReference>
<dbReference type="EMBL" id="LBSM01000004">
    <property type="protein sequence ID" value="KKQ18462.1"/>
    <property type="molecule type" value="Genomic_DNA"/>
</dbReference>
<name>A0A0G0FKV7_9BACT</name>
<dbReference type="Gene3D" id="3.20.20.70">
    <property type="entry name" value="Aldolase class I"/>
    <property type="match status" value="1"/>
</dbReference>
<sequence>MLYNFIFFTRLIWFKITKRTAPLTVIFNLTNSCNLRCKHCYASYFARSVKGEMTTAQVKLVLKDLKKNGCLRVNFCGGEPLLRRDIGELINYAKLQGLSVDLTSNGILIPAKLNDIKNVKCLIISLDGRSSHHDFLRGKGSAKKALTAIESAKKVGIEVRANMVIHKYNLHDIDYMLKIAKRFNIKIHISLAIDNIFGNNKLLKIKPEDNEFRKILKYIIKKKKEGAPIMFSQSSYESVLKWPDFEIEGIIGGIKPAGMPTCPAGKIFGLIDADGKFWACPHLIGKVGAKNIFKDGVAKAWKKAGSHNCTACYQIYHHDFGMLMDLKVPVLWNYIKAAIK</sequence>